<reference evidence="5 6" key="1">
    <citation type="journal article" date="2021" name="Hortic Res">
        <title>The domestication of Cucurbita argyrosperma as revealed by the genome of its wild relative.</title>
        <authorList>
            <person name="Barrera-Redondo J."/>
            <person name="Sanchez-de la Vega G."/>
            <person name="Aguirre-Liguori J.A."/>
            <person name="Castellanos-Morales G."/>
            <person name="Gutierrez-Guerrero Y.T."/>
            <person name="Aguirre-Dugua X."/>
            <person name="Aguirre-Planter E."/>
            <person name="Tenaillon M.I."/>
            <person name="Lira-Saade R."/>
            <person name="Eguiarte L.E."/>
        </authorList>
    </citation>
    <scope>NUCLEOTIDE SEQUENCE [LARGE SCALE GENOMIC DNA]</scope>
    <source>
        <strain evidence="5">JBR-2021</strain>
    </source>
</reference>
<dbReference type="EMBL" id="JAGKQH010000008">
    <property type="protein sequence ID" value="KAG6593758.1"/>
    <property type="molecule type" value="Genomic_DNA"/>
</dbReference>
<feature type="coiled-coil region" evidence="1">
    <location>
        <begin position="2610"/>
        <end position="2657"/>
    </location>
</feature>
<sequence length="2726" mass="310408">MATASHAVAVKSLNKSPGRRRFVFQTFSQRLQEIDIDVYRSLDKVKSEPSEGSSFFRDCLMEWRELNTAEDFISCYEEIIPLAQTLPLVILHKESIFSNLLSRVHIKGRLSLEPILRLIAALSRDLLEDFLPFLSPLTDALVSLLEGGAAREPDIVEQIFTSWSYIMMHLQKYLTRNLVHLLKVTVPLRHYPKEYIQDFMAEATSFLLRNAPVDQLKNGIKQIILEVVKKPLATREYGASALLFHTMRGTSSRFHSRAELVFRFLISGPTFESGLDSSQGSDTILEVIKCVCQRLCEEMEPKELDMIWKCLIEEIMDAITNGYVLRINQLLMLLTSAVQNVNWKQISDYKPMLELVDLHMMKFITTTSLTMEDGLSKIIDSILQLMLVILDGLLSSEDSLSISNCSLHWAPIFQLNSSCLLTFVREVMGKDTSVLCAFRTNILRTMNELLESSREEVVYLLLSFCERLPTKVLCTSEEEVPRILNFFQKILGHWIKEIADFMQGSSNDIDESELAIFWGVIRCCPYILNFQANSSLLVDLIDALDRLCTVEGNIFGVPKENWESLIGATIGSYLKLLSHEKAGLEESKRLVSLAKRYSSCSQVLVAVADYLDFIHGPALEVDVSKRIYSEEFQADKAEDAVQVFADNLRHPDKGVRISTLRILCHYEPLQSGILIKDPAIDNEMETENLESCSDDSVGSEVLRLLLSIESTPTSISTSRKIILLISRVQMVLLSEKIPEAYLMVALNGIIGIFQNRFSYIWDQASECLASLIRRHSRVVWDKLICYFQQWLFLLDQPDRETVESSDELHDLVRCFRSFVVPSPDSTPLYTLLSLVLQSLQKNSTIVESQSRQILPLFLTFLGYNTDNVESVYSFKQYTCKSKEWKCVLKEWLNLLRNTRNLKSFYKSDFLKEVLEQRLLDDNDAEIQSKVLDCLLIWKDDFLIPYEHHLKNLISPKTLREELTRWSLSKEKNQIDDRHRPNLLPVVTRLLMPKVRKLKVLGSRKQASVNLRKAVLQFFAQLDTTELPLFFALLLKPLNIIPKEADASAYSRPVSMNTSATNILKYFSAESIVALSWKKKFGFMHVMEEVLAVFDEMLVSPFLNMILGCVVRVLGSCTSSLHAARKNEESLVENEKMCDKNSLEINKETASPGLTSTAVKQYKDLRSLCLKVISFVLYKYEDYDFEIEFWGLFFMSVKSSIESFKHEGSSSEKPSSLFSCFLAMSRSHKLMPLLARERNLVPDIFSILTISTASQSIISFVLQFIENLLTYEGELDDNDSTVRSVLLPNLDSLIQNLHVLFQSGDAKKRKLVEHLNGPMIRIFKFLSKLVRDPLHAKMFVEILLPYLTQSRHTSGSHADTLQVIQNVVPILGSESTTKILKAVSPLLISVEQDLRLLICDLIHALAEVDSSILCVAQIIRGLNATSAMDIGGLDFDTIVNSYEKINVDFFCSTSVEHALVVLSQCVHDMSSEELILRHSAYRSLLSFVEFSSSILGQGGMAHHESIDNTTLPDNSWLKVNIMQITNKFILKHMGQAMNRETSIKKEWMNLLREMVLKFPDVANLCSLKALYSKDAEVDFFSNITHLQKLRRAKALIRFKNTISTVNIPEVITKNVFVPLFFNMLYDLQEGKTENIRVACIEAIASISGQMEWKSYFALLRRCFRDLTKRPDKKKVLLRLICSILDNFHFQENTSVVGSTCLCGSMVVTSDMQACLSKYVFPKIQKFMNSQSERVDIYVHLAALKVLKLLPEDVMDSQLLSIIHHIVNFLKNRLESVREEARSALAACLKELGSEYLQVIVRVLRGSLKRGYELHVLGYTLNFILTKFFTAPAFGKMDYLLDDLISIVEKDILGEVSEEKEVEKLASKMKETRKQKSFETLKLIAQSVTFKSHALKLLRPVTDHMKKHLTPKVKAKLENMLTNIAAGFESNPSVNQTDLLVFIYGLIEDGIKVENGQGESTSLLDANKRSKDVSRGKNLSCQIILAKSPCSHLIMVFALKLLHGYMKKMQLGKEHVPLLSMLDPFVSLLGNCLTSKYEDVLSLTLRCLTPLLRLPLPSVKSQADKIKGVVLNIAQSSVDPCNPLVESCLRSLTVLLRNEQVTLSTDQLHSVIQFPLFVDIHKNPSFVALSLLKAIVSCKLVVPEIYDLAIRVAELMVTSQVEPIRKKCSKILLQFLLDYRLSEKRLQQHLDFLLSNLRYEHSTGREAVLEMLFTIVVKFPRTVVDSISQTLFVHLVPCLANDQDNNVRSMTGAVIKRLISCISSGPLHSILDYSLSWYLGGKQQLWSAAAQVLGLLVETVKKGFERHIRTVLPVARGILQSVVDVTTNDQIDISAETTTTFWKEAYYSLVMLEKMMHQFPELFFDKDFEDIWEMISHLLLYPHMWIRSISNRLIASYFTTVIENSRRNSEKSLGDYSLMKPSRLFLIATSLCCQLKSDLTDKDADLIVQNLVFAICGLHSVIGKVESTNSCPFWSTLEQPEQRLFLKAFQLLDSGKGRSMLLPRMTGVFDQDDACPDICYLLVSNLLKQMGKVALQTDTIQMTIVFNVFRNISSQIAVEDCERYAFEILLPLYRVREGFSGKLITDSMVQLAQEVCDKIQNCLGIQKFVQVYSQIKKRLKVKRDKRRQEEKRMAVVNPMRNAKRKLRIAEKQRASKRRKITTMRMSRRMIRGIRRIKTIQFDLPDDDDPMSSRHRRTNGGGGLVAWQLFDTPRGILICRLLASAKNFQ</sequence>
<dbReference type="Proteomes" id="UP000685013">
    <property type="component" value="Chromosome 8"/>
</dbReference>
<proteinExistence type="predicted"/>
<dbReference type="InterPro" id="IPR011430">
    <property type="entry name" value="UTP20_N"/>
</dbReference>
<feature type="domain" description="U3 small nucleolar RNA-associated protein 20 N-terminal" evidence="2">
    <location>
        <begin position="887"/>
        <end position="1493"/>
    </location>
</feature>
<evidence type="ECO:0000313" key="6">
    <source>
        <dbReference type="Proteomes" id="UP000685013"/>
    </source>
</evidence>
<dbReference type="GO" id="GO:0030686">
    <property type="term" value="C:90S preribosome"/>
    <property type="evidence" value="ECO:0007669"/>
    <property type="project" value="TreeGrafter"/>
</dbReference>
<protein>
    <submittedName>
        <fullName evidence="5">Small subunit processome component 20-like protein</fullName>
    </submittedName>
</protein>
<feature type="non-terminal residue" evidence="5">
    <location>
        <position position="1"/>
    </location>
</feature>
<dbReference type="InterPro" id="IPR046523">
    <property type="entry name" value="UTP20_dom"/>
</dbReference>
<gene>
    <name evidence="5" type="primary">Utp20</name>
    <name evidence="5" type="ORF">SDJN03_13234</name>
</gene>
<dbReference type="Pfam" id="PF07539">
    <property type="entry name" value="UTP20_N"/>
    <property type="match status" value="1"/>
</dbReference>
<dbReference type="InterPro" id="IPR057525">
    <property type="entry name" value="UTP20_C"/>
</dbReference>
<evidence type="ECO:0000259" key="2">
    <source>
        <dbReference type="Pfam" id="PF07539"/>
    </source>
</evidence>
<evidence type="ECO:0000259" key="3">
    <source>
        <dbReference type="Pfam" id="PF20416"/>
    </source>
</evidence>
<comment type="caution">
    <text evidence="5">The sequence shown here is derived from an EMBL/GenBank/DDBJ whole genome shotgun (WGS) entry which is preliminary data.</text>
</comment>
<dbReference type="GO" id="GO:0032040">
    <property type="term" value="C:small-subunit processome"/>
    <property type="evidence" value="ECO:0007669"/>
    <property type="project" value="TreeGrafter"/>
</dbReference>
<dbReference type="Pfam" id="PF23099">
    <property type="entry name" value="UTP20_C"/>
    <property type="match status" value="1"/>
</dbReference>
<evidence type="ECO:0000256" key="1">
    <source>
        <dbReference type="SAM" id="Coils"/>
    </source>
</evidence>
<dbReference type="InterPro" id="IPR052575">
    <property type="entry name" value="SSU_processome_comp_20"/>
</dbReference>
<keyword evidence="1" id="KW-0175">Coiled coil</keyword>
<feature type="domain" description="U3 small nucleolar RNA-associated protein 20 C-terminal" evidence="4">
    <location>
        <begin position="2546"/>
        <end position="2659"/>
    </location>
</feature>
<dbReference type="Pfam" id="PF20416">
    <property type="entry name" value="UTP20"/>
    <property type="match status" value="1"/>
</dbReference>
<dbReference type="PANTHER" id="PTHR17695">
    <property type="entry name" value="SMALL SUBUNIT PROCESSOME COMPONENT 20 HOMOLOG"/>
    <property type="match status" value="1"/>
</dbReference>
<keyword evidence="6" id="KW-1185">Reference proteome</keyword>
<evidence type="ECO:0000259" key="4">
    <source>
        <dbReference type="Pfam" id="PF23099"/>
    </source>
</evidence>
<organism evidence="5 6">
    <name type="scientific">Cucurbita argyrosperma subsp. sororia</name>
    <dbReference type="NCBI Taxonomy" id="37648"/>
    <lineage>
        <taxon>Eukaryota</taxon>
        <taxon>Viridiplantae</taxon>
        <taxon>Streptophyta</taxon>
        <taxon>Embryophyta</taxon>
        <taxon>Tracheophyta</taxon>
        <taxon>Spermatophyta</taxon>
        <taxon>Magnoliopsida</taxon>
        <taxon>eudicotyledons</taxon>
        <taxon>Gunneridae</taxon>
        <taxon>Pentapetalae</taxon>
        <taxon>rosids</taxon>
        <taxon>fabids</taxon>
        <taxon>Cucurbitales</taxon>
        <taxon>Cucurbitaceae</taxon>
        <taxon>Cucurbiteae</taxon>
        <taxon>Cucurbita</taxon>
    </lineage>
</organism>
<accession>A0AAV6N771</accession>
<feature type="domain" description="U3 small nucleolar RNA-associated protein 20" evidence="3">
    <location>
        <begin position="1729"/>
        <end position="1945"/>
    </location>
</feature>
<name>A0AAV6N771_9ROSI</name>
<dbReference type="PANTHER" id="PTHR17695:SF11">
    <property type="entry name" value="SMALL SUBUNIT PROCESSOME COMPONENT 20 HOMOLOG"/>
    <property type="match status" value="1"/>
</dbReference>
<evidence type="ECO:0000313" key="5">
    <source>
        <dbReference type="EMBL" id="KAG6593758.1"/>
    </source>
</evidence>